<dbReference type="GO" id="GO:0046540">
    <property type="term" value="C:U4/U6 x U5 tri-snRNP complex"/>
    <property type="evidence" value="ECO:0007669"/>
    <property type="project" value="TreeGrafter"/>
</dbReference>
<evidence type="ECO:0000256" key="6">
    <source>
        <dbReference type="ARBA" id="ARBA00022884"/>
    </source>
</evidence>
<dbReference type="InterPro" id="IPR001163">
    <property type="entry name" value="Sm_dom_euk/arc"/>
</dbReference>
<feature type="compositionally biased region" description="Polar residues" evidence="11">
    <location>
        <begin position="216"/>
        <end position="231"/>
    </location>
</feature>
<feature type="compositionally biased region" description="Basic residues" evidence="11">
    <location>
        <begin position="390"/>
        <end position="402"/>
    </location>
</feature>
<comment type="subcellular location">
    <subcellularLocation>
        <location evidence="1">Nucleus</location>
    </subcellularLocation>
</comment>
<dbReference type="SMART" id="SM00784">
    <property type="entry name" value="SPT2"/>
    <property type="match status" value="1"/>
</dbReference>
<dbReference type="SMART" id="SM00651">
    <property type="entry name" value="Sm"/>
    <property type="match status" value="1"/>
</dbReference>
<evidence type="ECO:0000256" key="9">
    <source>
        <dbReference type="ARBA" id="ARBA00023242"/>
    </source>
</evidence>
<dbReference type="InterPro" id="IPR010920">
    <property type="entry name" value="LSM_dom_sf"/>
</dbReference>
<evidence type="ECO:0000313" key="14">
    <source>
        <dbReference type="Proteomes" id="UP001285354"/>
    </source>
</evidence>
<feature type="compositionally biased region" description="Polar residues" evidence="11">
    <location>
        <begin position="109"/>
        <end position="126"/>
    </location>
</feature>
<keyword evidence="14" id="KW-1185">Reference proteome</keyword>
<feature type="compositionally biased region" description="Basic and acidic residues" evidence="11">
    <location>
        <begin position="363"/>
        <end position="389"/>
    </location>
</feature>
<feature type="compositionally biased region" description="Basic and acidic residues" evidence="11">
    <location>
        <begin position="202"/>
        <end position="215"/>
    </location>
</feature>
<dbReference type="Proteomes" id="UP001285354">
    <property type="component" value="Unassembled WGS sequence"/>
</dbReference>
<feature type="compositionally biased region" description="Basic and acidic residues" evidence="11">
    <location>
        <begin position="307"/>
        <end position="320"/>
    </location>
</feature>
<evidence type="ECO:0000256" key="10">
    <source>
        <dbReference type="ARBA" id="ARBA00023274"/>
    </source>
</evidence>
<feature type="compositionally biased region" description="Polar residues" evidence="11">
    <location>
        <begin position="76"/>
        <end position="88"/>
    </location>
</feature>
<dbReference type="PANTHER" id="PTHR13829:SF2">
    <property type="entry name" value="U6 SNRNA-ASSOCIATED SM-LIKE PROTEIN LSM2"/>
    <property type="match status" value="1"/>
</dbReference>
<gene>
    <name evidence="13" type="ORF">QTJ16_000245</name>
</gene>
<keyword evidence="6" id="KW-0694">RNA-binding</keyword>
<keyword evidence="8" id="KW-0508">mRNA splicing</keyword>
<evidence type="ECO:0000256" key="8">
    <source>
        <dbReference type="ARBA" id="ARBA00023187"/>
    </source>
</evidence>
<protein>
    <recommendedName>
        <fullName evidence="12">Sm domain-containing protein</fullName>
    </recommendedName>
</protein>
<feature type="compositionally biased region" description="Acidic residues" evidence="11">
    <location>
        <begin position="327"/>
        <end position="348"/>
    </location>
</feature>
<comment type="caution">
    <text evidence="13">The sequence shown here is derived from an EMBL/GenBank/DDBJ whole genome shotgun (WGS) entry which is preliminary data.</text>
</comment>
<dbReference type="Gene3D" id="2.30.30.100">
    <property type="match status" value="1"/>
</dbReference>
<dbReference type="InterPro" id="IPR013256">
    <property type="entry name" value="Chromatin_SPT2"/>
</dbReference>
<proteinExistence type="inferred from homology"/>
<feature type="compositionally biased region" description="Polar residues" evidence="11">
    <location>
        <begin position="146"/>
        <end position="157"/>
    </location>
</feature>
<feature type="domain" description="Sm" evidence="12">
    <location>
        <begin position="10"/>
        <end position="72"/>
    </location>
</feature>
<sequence>MFEKQVLTSCPCSFFKTLVDHEVTVELKNDIQIRGTLKSVDQYLNIKLDDISVVEELKYPHLISDLLAQISGKPSEAQSTYTIPPTTKSKSDEQVRTSINKVQRIEAPSANSSRPIAQISKPSTMDASMAKMKLGKNGQSRPVARPSTSTTTFQNGQPTPPPSNDATKSAPKKGSFAEIMARGKAAQSTLGQVGKIQHKRIEKMPSKREREDLKAQKSSNLQKNLAPNSKFSKMGQATVRNSPSAKDNGKIGQNGAKLGGKGQAAPEPEKKIKKAAAATTGYTGTSRPKPAGAASKTSASASSRYNRGPDRDRYRGERYGARYAYPSEEEEEDDEEEEEHGYESDLSDMEAAAFEVDEEEEEATRIARREDAEALAEENRLKREKEEKRRRLTAMAKAKSRR</sequence>
<comment type="similarity">
    <text evidence="3">Belongs to the snRNP Sm proteins family.</text>
</comment>
<dbReference type="EMBL" id="JAUBYV010000001">
    <property type="protein sequence ID" value="KAK2629425.1"/>
    <property type="molecule type" value="Genomic_DNA"/>
</dbReference>
<evidence type="ECO:0000259" key="12">
    <source>
        <dbReference type="PROSITE" id="PS52002"/>
    </source>
</evidence>
<dbReference type="GO" id="GO:0071013">
    <property type="term" value="C:catalytic step 2 spliceosome"/>
    <property type="evidence" value="ECO:0007669"/>
    <property type="project" value="TreeGrafter"/>
</dbReference>
<dbReference type="GO" id="GO:0000398">
    <property type="term" value="P:mRNA splicing, via spliceosome"/>
    <property type="evidence" value="ECO:0007669"/>
    <property type="project" value="TreeGrafter"/>
</dbReference>
<dbReference type="InterPro" id="IPR047575">
    <property type="entry name" value="Sm"/>
</dbReference>
<dbReference type="SUPFAM" id="SSF50182">
    <property type="entry name" value="Sm-like ribonucleoproteins"/>
    <property type="match status" value="1"/>
</dbReference>
<dbReference type="GO" id="GO:1990726">
    <property type="term" value="C:Lsm1-7-Pat1 complex"/>
    <property type="evidence" value="ECO:0007669"/>
    <property type="project" value="TreeGrafter"/>
</dbReference>
<dbReference type="GO" id="GO:0003723">
    <property type="term" value="F:RNA binding"/>
    <property type="evidence" value="ECO:0007669"/>
    <property type="project" value="UniProtKB-KW"/>
</dbReference>
<dbReference type="GO" id="GO:0000932">
    <property type="term" value="C:P-body"/>
    <property type="evidence" value="ECO:0007669"/>
    <property type="project" value="TreeGrafter"/>
</dbReference>
<dbReference type="AlphaFoldDB" id="A0AAD9T4Y5"/>
<dbReference type="PROSITE" id="PS52002">
    <property type="entry name" value="SM"/>
    <property type="match status" value="1"/>
</dbReference>
<evidence type="ECO:0000256" key="3">
    <source>
        <dbReference type="ARBA" id="ARBA00006850"/>
    </source>
</evidence>
<evidence type="ECO:0000256" key="5">
    <source>
        <dbReference type="ARBA" id="ARBA00022728"/>
    </source>
</evidence>
<evidence type="ECO:0000256" key="7">
    <source>
        <dbReference type="ARBA" id="ARBA00023054"/>
    </source>
</evidence>
<keyword evidence="10" id="KW-0687">Ribonucleoprotein</keyword>
<comment type="similarity">
    <text evidence="2">Belongs to the SPT2 family.</text>
</comment>
<dbReference type="GO" id="GO:0071011">
    <property type="term" value="C:precatalytic spliceosome"/>
    <property type="evidence" value="ECO:0007669"/>
    <property type="project" value="TreeGrafter"/>
</dbReference>
<keyword evidence="9" id="KW-0539">Nucleus</keyword>
<evidence type="ECO:0000313" key="13">
    <source>
        <dbReference type="EMBL" id="KAK2629425.1"/>
    </source>
</evidence>
<evidence type="ECO:0000256" key="1">
    <source>
        <dbReference type="ARBA" id="ARBA00004123"/>
    </source>
</evidence>
<dbReference type="PANTHER" id="PTHR13829">
    <property type="entry name" value="SNRNP CORE PROTEIN FAMILY MEMBER"/>
    <property type="match status" value="1"/>
</dbReference>
<feature type="compositionally biased region" description="Low complexity" evidence="11">
    <location>
        <begin position="291"/>
        <end position="303"/>
    </location>
</feature>
<evidence type="ECO:0000256" key="4">
    <source>
        <dbReference type="ARBA" id="ARBA00022664"/>
    </source>
</evidence>
<keyword evidence="4" id="KW-0507">mRNA processing</keyword>
<organism evidence="13 14">
    <name type="scientific">Diplocarpon rosae</name>
    <dbReference type="NCBI Taxonomy" id="946125"/>
    <lineage>
        <taxon>Eukaryota</taxon>
        <taxon>Fungi</taxon>
        <taxon>Dikarya</taxon>
        <taxon>Ascomycota</taxon>
        <taxon>Pezizomycotina</taxon>
        <taxon>Leotiomycetes</taxon>
        <taxon>Helotiales</taxon>
        <taxon>Drepanopezizaceae</taxon>
        <taxon>Diplocarpon</taxon>
    </lineage>
</organism>
<dbReference type="InterPro" id="IPR016654">
    <property type="entry name" value="U6_snRNA_Lsm2"/>
</dbReference>
<dbReference type="GO" id="GO:0005688">
    <property type="term" value="C:U6 snRNP"/>
    <property type="evidence" value="ECO:0007669"/>
    <property type="project" value="TreeGrafter"/>
</dbReference>
<dbReference type="Pfam" id="PF01423">
    <property type="entry name" value="LSM"/>
    <property type="match status" value="1"/>
</dbReference>
<evidence type="ECO:0000256" key="11">
    <source>
        <dbReference type="SAM" id="MobiDB-lite"/>
    </source>
</evidence>
<accession>A0AAD9T4Y5</accession>
<feature type="region of interest" description="Disordered" evidence="11">
    <location>
        <begin position="75"/>
        <end position="402"/>
    </location>
</feature>
<keyword evidence="5" id="KW-0747">Spliceosome</keyword>
<reference evidence="13" key="1">
    <citation type="submission" date="2023-06" db="EMBL/GenBank/DDBJ databases">
        <title>Draft genome of Marssonina rosae.</title>
        <authorList>
            <person name="Cheng Q."/>
        </authorList>
    </citation>
    <scope>NUCLEOTIDE SEQUENCE</scope>
    <source>
        <strain evidence="13">R4</strain>
    </source>
</reference>
<name>A0AAD9T4Y5_9HELO</name>
<keyword evidence="7" id="KW-0175">Coiled coil</keyword>
<evidence type="ECO:0000256" key="2">
    <source>
        <dbReference type="ARBA" id="ARBA00006461"/>
    </source>
</evidence>
<dbReference type="CDD" id="cd01725">
    <property type="entry name" value="LSm2"/>
    <property type="match status" value="1"/>
</dbReference>